<dbReference type="EMBL" id="CM017321">
    <property type="protein sequence ID" value="KAE7999003.1"/>
    <property type="molecule type" value="Genomic_DNA"/>
</dbReference>
<dbReference type="SUPFAM" id="SSF49764">
    <property type="entry name" value="HSP20-like chaperones"/>
    <property type="match status" value="1"/>
</dbReference>
<dbReference type="Pfam" id="PF00011">
    <property type="entry name" value="HSP20"/>
    <property type="match status" value="1"/>
</dbReference>
<dbReference type="CDD" id="cd06464">
    <property type="entry name" value="ACD_sHsps-like"/>
    <property type="match status" value="1"/>
</dbReference>
<proteinExistence type="inferred from homology"/>
<dbReference type="PROSITE" id="PS01031">
    <property type="entry name" value="SHSP"/>
    <property type="match status" value="1"/>
</dbReference>
<keyword evidence="9" id="KW-1185">Reference proteome</keyword>
<evidence type="ECO:0000313" key="9">
    <source>
        <dbReference type="Proteomes" id="UP000327013"/>
    </source>
</evidence>
<organism evidence="8 9">
    <name type="scientific">Carpinus fangiana</name>
    <dbReference type="NCBI Taxonomy" id="176857"/>
    <lineage>
        <taxon>Eukaryota</taxon>
        <taxon>Viridiplantae</taxon>
        <taxon>Streptophyta</taxon>
        <taxon>Embryophyta</taxon>
        <taxon>Tracheophyta</taxon>
        <taxon>Spermatophyta</taxon>
        <taxon>Magnoliopsida</taxon>
        <taxon>eudicotyledons</taxon>
        <taxon>Gunneridae</taxon>
        <taxon>Pentapetalae</taxon>
        <taxon>rosids</taxon>
        <taxon>fabids</taxon>
        <taxon>Fagales</taxon>
        <taxon>Betulaceae</taxon>
        <taxon>Carpinus</taxon>
    </lineage>
</organism>
<comment type="subcellular location">
    <subcellularLocation>
        <location evidence="1">Cytoplasm</location>
    </subcellularLocation>
</comment>
<dbReference type="Gene3D" id="2.60.40.790">
    <property type="match status" value="1"/>
</dbReference>
<evidence type="ECO:0000256" key="2">
    <source>
        <dbReference type="ARBA" id="ARBA00022490"/>
    </source>
</evidence>
<protein>
    <recommendedName>
        <fullName evidence="7">SHSP domain-containing protein</fullName>
    </recommendedName>
</protein>
<dbReference type="AlphaFoldDB" id="A0A5N6QLM6"/>
<evidence type="ECO:0000256" key="1">
    <source>
        <dbReference type="ARBA" id="ARBA00004496"/>
    </source>
</evidence>
<keyword evidence="3" id="KW-0346">Stress response</keyword>
<dbReference type="InterPro" id="IPR008978">
    <property type="entry name" value="HSP20-like_chaperone"/>
</dbReference>
<dbReference type="InterPro" id="IPR031107">
    <property type="entry name" value="Small_HSP"/>
</dbReference>
<dbReference type="InterPro" id="IPR002068">
    <property type="entry name" value="A-crystallin/Hsp20_dom"/>
</dbReference>
<reference evidence="8 9" key="1">
    <citation type="submission" date="2019-06" db="EMBL/GenBank/DDBJ databases">
        <title>A chromosomal-level reference genome of Carpinus fangiana (Coryloideae, Betulaceae).</title>
        <authorList>
            <person name="Yang X."/>
            <person name="Wang Z."/>
            <person name="Zhang L."/>
            <person name="Hao G."/>
            <person name="Liu J."/>
            <person name="Yang Y."/>
        </authorList>
    </citation>
    <scope>NUCLEOTIDE SEQUENCE [LARGE SCALE GENOMIC DNA]</scope>
    <source>
        <strain evidence="8">Cfa_2016G</strain>
        <tissue evidence="8">Leaf</tissue>
    </source>
</reference>
<evidence type="ECO:0000259" key="7">
    <source>
        <dbReference type="PROSITE" id="PS01031"/>
    </source>
</evidence>
<sequence length="161" mass="17509">MSRVVADSNACGGDSASVVGHLFNFPGSVEKFMFPSRAHPASENRGMSGIPVDILDTPKEYIFYMDVPGVSKSDIQVTVEDENTLVIRSGGKRKREDGEEEGCKYLRLERRATQKVLRKFRLPENANVSAVTAKCENGVLTLVVGKLPPPAKAKTVEVAIS</sequence>
<comment type="subunit">
    <text evidence="4">May form oligomeric structures.</text>
</comment>
<name>A0A5N6QLM6_9ROSI</name>
<evidence type="ECO:0000256" key="4">
    <source>
        <dbReference type="ARBA" id="ARBA00062444"/>
    </source>
</evidence>
<gene>
    <name evidence="8" type="ORF">FH972_003491</name>
</gene>
<evidence type="ECO:0000256" key="6">
    <source>
        <dbReference type="RuleBase" id="RU003616"/>
    </source>
</evidence>
<dbReference type="OrthoDB" id="1431247at2759"/>
<accession>A0A5N6QLM6</accession>
<evidence type="ECO:0000313" key="8">
    <source>
        <dbReference type="EMBL" id="KAE7999003.1"/>
    </source>
</evidence>
<keyword evidence="2" id="KW-0963">Cytoplasm</keyword>
<dbReference type="FunFam" id="2.60.40.790:FF:000054">
    <property type="entry name" value="17.4 kDa class III heat shock protein isoform A"/>
    <property type="match status" value="1"/>
</dbReference>
<dbReference type="Proteomes" id="UP000327013">
    <property type="component" value="Chromosome 1"/>
</dbReference>
<evidence type="ECO:0000256" key="5">
    <source>
        <dbReference type="PROSITE-ProRule" id="PRU00285"/>
    </source>
</evidence>
<dbReference type="PANTHER" id="PTHR11527">
    <property type="entry name" value="HEAT-SHOCK PROTEIN 20 FAMILY MEMBER"/>
    <property type="match status" value="1"/>
</dbReference>
<evidence type="ECO:0000256" key="3">
    <source>
        <dbReference type="ARBA" id="ARBA00023016"/>
    </source>
</evidence>
<comment type="similarity">
    <text evidence="5 6">Belongs to the small heat shock protein (HSP20) family.</text>
</comment>
<feature type="domain" description="SHSP" evidence="7">
    <location>
        <begin position="43"/>
        <end position="161"/>
    </location>
</feature>
<dbReference type="GO" id="GO:0005737">
    <property type="term" value="C:cytoplasm"/>
    <property type="evidence" value="ECO:0007669"/>
    <property type="project" value="UniProtKB-SubCell"/>
</dbReference>